<sequence length="416" mass="46167">MAPTTTAVATSSSPYKIDSQLLQRNTRALVKKIQSGELSTKSKKTESGKQDLLADEDDNQVQDVRLEISTKKHMAKEKSLKPRKIYVPHPIRDVNDEEISVVLITADPAEKYDSIIKDERFPASLRDRLTNPVDEVDASMSREQKKNVIGIKSLAKHYGKSFEKRRQLANDYQVFLADDRVVTRLSSILGDDFYHATKTRPIPINLQGRRENDRDEQGNKRQKLADGGNKVVRSDIGPESAAKTISRAIGATTFPLNASTNASVVVGNSGMKPEELAENIEFVIKEVTDRFITKGWRGLKSLDVKGTHTASLPIWKTSELWEDEADVLDHEPIAVIKEAKKDKKKRKRSALAEATELKDETTSSKKQKSIADVPLDEVEAKKKKEAKAEASQAKAAKKAQKEALLQKSKAAVAASS</sequence>
<evidence type="ECO:0000256" key="1">
    <source>
        <dbReference type="SAM" id="MobiDB-lite"/>
    </source>
</evidence>
<name>A0ABR3PHG2_9PEZI</name>
<feature type="compositionally biased region" description="Low complexity" evidence="1">
    <location>
        <begin position="402"/>
        <end position="416"/>
    </location>
</feature>
<protein>
    <recommendedName>
        <fullName evidence="4">Ribosomal protein L1</fullName>
    </recommendedName>
</protein>
<evidence type="ECO:0000313" key="2">
    <source>
        <dbReference type="EMBL" id="KAL1305464.1"/>
    </source>
</evidence>
<dbReference type="RefSeq" id="XP_069201737.1">
    <property type="nucleotide sequence ID" value="XM_069341646.1"/>
</dbReference>
<dbReference type="InterPro" id="IPR016095">
    <property type="entry name" value="Ribosomal_uL1_3-a/b-sand"/>
</dbReference>
<dbReference type="SUPFAM" id="SSF56808">
    <property type="entry name" value="Ribosomal protein L1"/>
    <property type="match status" value="1"/>
</dbReference>
<dbReference type="InterPro" id="IPR028364">
    <property type="entry name" value="Ribosomal_uL1/biogenesis"/>
</dbReference>
<feature type="compositionally biased region" description="Basic and acidic residues" evidence="1">
    <location>
        <begin position="378"/>
        <end position="388"/>
    </location>
</feature>
<dbReference type="GeneID" id="95976045"/>
<dbReference type="Gene3D" id="3.40.50.790">
    <property type="match status" value="1"/>
</dbReference>
<feature type="region of interest" description="Disordered" evidence="1">
    <location>
        <begin position="205"/>
        <end position="233"/>
    </location>
</feature>
<comment type="caution">
    <text evidence="2">The sequence shown here is derived from an EMBL/GenBank/DDBJ whole genome shotgun (WGS) entry which is preliminary data.</text>
</comment>
<accession>A0ABR3PHG2</accession>
<dbReference type="CDD" id="cd00403">
    <property type="entry name" value="Ribosomal_L1"/>
    <property type="match status" value="1"/>
</dbReference>
<evidence type="ECO:0000313" key="3">
    <source>
        <dbReference type="Proteomes" id="UP001562354"/>
    </source>
</evidence>
<dbReference type="EMBL" id="JBFMKM010000007">
    <property type="protein sequence ID" value="KAL1305464.1"/>
    <property type="molecule type" value="Genomic_DNA"/>
</dbReference>
<feature type="compositionally biased region" description="Basic and acidic residues" evidence="1">
    <location>
        <begin position="208"/>
        <end position="219"/>
    </location>
</feature>
<dbReference type="InterPro" id="IPR023674">
    <property type="entry name" value="Ribosomal_uL1-like"/>
</dbReference>
<evidence type="ECO:0008006" key="4">
    <source>
        <dbReference type="Google" id="ProtNLM"/>
    </source>
</evidence>
<proteinExistence type="predicted"/>
<organism evidence="2 3">
    <name type="scientific">Neodothiora populina</name>
    <dbReference type="NCBI Taxonomy" id="2781224"/>
    <lineage>
        <taxon>Eukaryota</taxon>
        <taxon>Fungi</taxon>
        <taxon>Dikarya</taxon>
        <taxon>Ascomycota</taxon>
        <taxon>Pezizomycotina</taxon>
        <taxon>Dothideomycetes</taxon>
        <taxon>Dothideomycetidae</taxon>
        <taxon>Dothideales</taxon>
        <taxon>Dothioraceae</taxon>
        <taxon>Neodothiora</taxon>
    </lineage>
</organism>
<feature type="region of interest" description="Disordered" evidence="1">
    <location>
        <begin position="344"/>
        <end position="416"/>
    </location>
</feature>
<gene>
    <name evidence="2" type="ORF">AAFC00_002343</name>
</gene>
<feature type="region of interest" description="Disordered" evidence="1">
    <location>
        <begin position="34"/>
        <end position="57"/>
    </location>
</feature>
<keyword evidence="3" id="KW-1185">Reference proteome</keyword>
<dbReference type="Proteomes" id="UP001562354">
    <property type="component" value="Unassembled WGS sequence"/>
</dbReference>
<reference evidence="2 3" key="1">
    <citation type="submission" date="2024-07" db="EMBL/GenBank/DDBJ databases">
        <title>Draft sequence of the Neodothiora populina.</title>
        <authorList>
            <person name="Drown D.D."/>
            <person name="Schuette U.S."/>
            <person name="Buechlein A.B."/>
            <person name="Rusch D.R."/>
            <person name="Winton L.W."/>
            <person name="Adams G.A."/>
        </authorList>
    </citation>
    <scope>NUCLEOTIDE SEQUENCE [LARGE SCALE GENOMIC DNA]</scope>
    <source>
        <strain evidence="2 3">CPC 39397</strain>
    </source>
</reference>
<dbReference type="Pfam" id="PF00687">
    <property type="entry name" value="Ribosomal_L1"/>
    <property type="match status" value="1"/>
</dbReference>